<dbReference type="OrthoDB" id="21449at2759"/>
<dbReference type="Proteomes" id="UP000070089">
    <property type="component" value="Unassembled WGS sequence"/>
</dbReference>
<keyword evidence="1 2" id="KW-0103">Bromodomain</keyword>
<feature type="domain" description="Bromo" evidence="3">
    <location>
        <begin position="41"/>
        <end position="113"/>
    </location>
</feature>
<gene>
    <name evidence="4" type="ORF">QR46_3455</name>
</gene>
<dbReference type="GO" id="GO:0016301">
    <property type="term" value="F:kinase activity"/>
    <property type="evidence" value="ECO:0007669"/>
    <property type="project" value="UniProtKB-KW"/>
</dbReference>
<sequence length="243" mass="27761">MVLMTQSGVSQLPENVLKCAYTRITDDLRQALLKCIDSTKKARTFGSVFAEPVDYVALGIPDYIEVIKRPMDLSTLKSNLLIGEYIFLHEFLKDAELIFSNCRTYNGMSNDGYFWKAAEEVEKFFINTISRVDGLNLTLDIYKKIVQSPIPVIPEYSELPMTVSELQIMIKRMSELPKPALTACIQYYLQRKGASPEEMTGTEFTLHFVSTDSAILRDLDKLIRKKAMEAKENKTQRAKKLKH</sequence>
<name>A0A132NR56_GIAIN</name>
<dbReference type="InterPro" id="IPR001487">
    <property type="entry name" value="Bromodomain"/>
</dbReference>
<dbReference type="PANTHER" id="PTHR45926">
    <property type="entry name" value="OSJNBA0053K19.4 PROTEIN"/>
    <property type="match status" value="1"/>
</dbReference>
<keyword evidence="4" id="KW-0418">Kinase</keyword>
<evidence type="ECO:0000256" key="1">
    <source>
        <dbReference type="ARBA" id="ARBA00023117"/>
    </source>
</evidence>
<dbReference type="SMART" id="SM00297">
    <property type="entry name" value="BROMO"/>
    <property type="match status" value="1"/>
</dbReference>
<dbReference type="EMBL" id="JXTI01000110">
    <property type="protein sequence ID" value="KWX12575.1"/>
    <property type="molecule type" value="Genomic_DNA"/>
</dbReference>
<evidence type="ECO:0000313" key="5">
    <source>
        <dbReference type="Proteomes" id="UP000070089"/>
    </source>
</evidence>
<dbReference type="VEuPathDB" id="GiardiaDB:QR46_3455"/>
<accession>A0A132NR56</accession>
<dbReference type="PROSITE" id="PS50014">
    <property type="entry name" value="BROMODOMAIN_2"/>
    <property type="match status" value="1"/>
</dbReference>
<comment type="caution">
    <text evidence="4">The sequence shown here is derived from an EMBL/GenBank/DDBJ whole genome shotgun (WGS) entry which is preliminary data.</text>
</comment>
<reference evidence="4 5" key="1">
    <citation type="journal article" date="2015" name="Mol. Biochem. Parasitol.">
        <title>Identification of polymorphic genes for use in assemblage B genotyping assays through comparative genomics of multiple assemblage B Giardia duodenalis isolates.</title>
        <authorList>
            <person name="Wielinga C."/>
            <person name="Thompson R.C."/>
            <person name="Monis P."/>
            <person name="Ryan U."/>
        </authorList>
    </citation>
    <scope>NUCLEOTIDE SEQUENCE [LARGE SCALE GENOMIC DNA]</scope>
    <source>
        <strain evidence="4 5">BAH15c1</strain>
    </source>
</reference>
<dbReference type="AlphaFoldDB" id="A0A132NR56"/>
<organism evidence="4 5">
    <name type="scientific">Giardia duodenalis assemblage B</name>
    <dbReference type="NCBI Taxonomy" id="1394984"/>
    <lineage>
        <taxon>Eukaryota</taxon>
        <taxon>Metamonada</taxon>
        <taxon>Diplomonadida</taxon>
        <taxon>Hexamitidae</taxon>
        <taxon>Giardiinae</taxon>
        <taxon>Giardia</taxon>
    </lineage>
</organism>
<dbReference type="Pfam" id="PF00439">
    <property type="entry name" value="Bromodomain"/>
    <property type="match status" value="1"/>
</dbReference>
<dbReference type="CDD" id="cd04369">
    <property type="entry name" value="Bromodomain"/>
    <property type="match status" value="1"/>
</dbReference>
<protein>
    <submittedName>
        <fullName evidence="4">Kinase/ putative/Bromodomain Family Protein</fullName>
    </submittedName>
</protein>
<dbReference type="PRINTS" id="PR00503">
    <property type="entry name" value="BROMODOMAIN"/>
</dbReference>
<dbReference type="SUPFAM" id="SSF47370">
    <property type="entry name" value="Bromodomain"/>
    <property type="match status" value="1"/>
</dbReference>
<keyword evidence="4" id="KW-0808">Transferase</keyword>
<evidence type="ECO:0000259" key="3">
    <source>
        <dbReference type="PROSITE" id="PS50014"/>
    </source>
</evidence>
<evidence type="ECO:0000256" key="2">
    <source>
        <dbReference type="PROSITE-ProRule" id="PRU00035"/>
    </source>
</evidence>
<dbReference type="InterPro" id="IPR036427">
    <property type="entry name" value="Bromodomain-like_sf"/>
</dbReference>
<dbReference type="Gene3D" id="1.20.920.10">
    <property type="entry name" value="Bromodomain-like"/>
    <property type="match status" value="1"/>
</dbReference>
<evidence type="ECO:0000313" key="4">
    <source>
        <dbReference type="EMBL" id="KWX12575.1"/>
    </source>
</evidence>
<proteinExistence type="predicted"/>